<sequence>MKKLVFLFVAVLALVSCSIDDDSPNLEYSFAPIVSNDFPESFDLNTSYDVSLGYNLPACSQFTDLSFNVVEPTSENGNFKEVFIGVVVQKNPAINCTDTEVELKSVPLTVNLNSTDTEDYKFKLLVGVDENDEPIYDEVIVPVNAAD</sequence>
<accession>A0ABW5X1A4</accession>
<evidence type="ECO:0000313" key="2">
    <source>
        <dbReference type="EMBL" id="MFD2832000.1"/>
    </source>
</evidence>
<comment type="caution">
    <text evidence="2">The sequence shown here is derived from an EMBL/GenBank/DDBJ whole genome shotgun (WGS) entry which is preliminary data.</text>
</comment>
<protein>
    <submittedName>
        <fullName evidence="2">Membrane lipoprotein lipid attachment site-containing protein</fullName>
    </submittedName>
</protein>
<evidence type="ECO:0000256" key="1">
    <source>
        <dbReference type="SAM" id="SignalP"/>
    </source>
</evidence>
<dbReference type="RefSeq" id="WP_251739604.1">
    <property type="nucleotide sequence ID" value="NZ_JBHUOJ010000004.1"/>
</dbReference>
<gene>
    <name evidence="2" type="ORF">ACFSYS_01785</name>
</gene>
<reference evidence="3" key="1">
    <citation type="journal article" date="2019" name="Int. J. Syst. Evol. Microbiol.">
        <title>The Global Catalogue of Microorganisms (GCM) 10K type strain sequencing project: providing services to taxonomists for standard genome sequencing and annotation.</title>
        <authorList>
            <consortium name="The Broad Institute Genomics Platform"/>
            <consortium name="The Broad Institute Genome Sequencing Center for Infectious Disease"/>
            <person name="Wu L."/>
            <person name="Ma J."/>
        </authorList>
    </citation>
    <scope>NUCLEOTIDE SEQUENCE [LARGE SCALE GENOMIC DNA]</scope>
    <source>
        <strain evidence="3">KCTC 52925</strain>
    </source>
</reference>
<proteinExistence type="predicted"/>
<dbReference type="EMBL" id="JBHUOJ010000004">
    <property type="protein sequence ID" value="MFD2832000.1"/>
    <property type="molecule type" value="Genomic_DNA"/>
</dbReference>
<evidence type="ECO:0000313" key="3">
    <source>
        <dbReference type="Proteomes" id="UP001597438"/>
    </source>
</evidence>
<feature type="chain" id="PRO_5045773130" evidence="1">
    <location>
        <begin position="22"/>
        <end position="147"/>
    </location>
</feature>
<dbReference type="Proteomes" id="UP001597438">
    <property type="component" value="Unassembled WGS sequence"/>
</dbReference>
<keyword evidence="1" id="KW-0732">Signal</keyword>
<keyword evidence="2" id="KW-0449">Lipoprotein</keyword>
<organism evidence="2 3">
    <name type="scientific">Christiangramia antarctica</name>
    <dbReference type="NCBI Taxonomy" id="2058158"/>
    <lineage>
        <taxon>Bacteria</taxon>
        <taxon>Pseudomonadati</taxon>
        <taxon>Bacteroidota</taxon>
        <taxon>Flavobacteriia</taxon>
        <taxon>Flavobacteriales</taxon>
        <taxon>Flavobacteriaceae</taxon>
        <taxon>Christiangramia</taxon>
    </lineage>
</organism>
<keyword evidence="3" id="KW-1185">Reference proteome</keyword>
<dbReference type="PROSITE" id="PS51257">
    <property type="entry name" value="PROKAR_LIPOPROTEIN"/>
    <property type="match status" value="1"/>
</dbReference>
<feature type="signal peptide" evidence="1">
    <location>
        <begin position="1"/>
        <end position="21"/>
    </location>
</feature>
<name>A0ABW5X1A4_9FLAO</name>